<gene>
    <name evidence="1" type="ORF">BJP34_05475</name>
</gene>
<name>A0A1D8TMV0_9CYAN</name>
<proteinExistence type="predicted"/>
<dbReference type="Proteomes" id="UP000177870">
    <property type="component" value="Chromosome"/>
</dbReference>
<evidence type="ECO:0000313" key="2">
    <source>
        <dbReference type="Proteomes" id="UP000177870"/>
    </source>
</evidence>
<reference evidence="2" key="1">
    <citation type="submission" date="2016-10" db="EMBL/GenBank/DDBJ databases">
        <title>Comparative genomics uncovers the prolific and rare metabolic potential of the cyanobacterial genus Moorea.</title>
        <authorList>
            <person name="Leao T."/>
            <person name="Castelao G."/>
            <person name="Korobeynikov A."/>
            <person name="Monroe E.A."/>
            <person name="Podell S."/>
            <person name="Glukhov E."/>
            <person name="Allen E."/>
            <person name="Gerwick W.H."/>
            <person name="Gerwick L."/>
        </authorList>
    </citation>
    <scope>NUCLEOTIDE SEQUENCE [LARGE SCALE GENOMIC DNA]</scope>
    <source>
        <strain evidence="2">PAL-8-15-08-1</strain>
    </source>
</reference>
<dbReference type="AlphaFoldDB" id="A0A1D8TMV0"/>
<organism evidence="1 2">
    <name type="scientific">Moorena producens PAL-8-15-08-1</name>
    <dbReference type="NCBI Taxonomy" id="1458985"/>
    <lineage>
        <taxon>Bacteria</taxon>
        <taxon>Bacillati</taxon>
        <taxon>Cyanobacteriota</taxon>
        <taxon>Cyanophyceae</taxon>
        <taxon>Coleofasciculales</taxon>
        <taxon>Coleofasciculaceae</taxon>
        <taxon>Moorena</taxon>
    </lineage>
</organism>
<dbReference type="EMBL" id="CP017599">
    <property type="protein sequence ID" value="AOW98971.1"/>
    <property type="molecule type" value="Genomic_DNA"/>
</dbReference>
<accession>A0A1D8TMV0</accession>
<evidence type="ECO:0000313" key="1">
    <source>
        <dbReference type="EMBL" id="AOW98971.1"/>
    </source>
</evidence>
<sequence>MEIGNYLLSVTDDIYPNNYLYPTLDIGVKIRFKVKWGNASRIVFTPRSIDNQISTIGDFEIGRK</sequence>
<dbReference type="KEGG" id="mpro:BJP34_05475"/>
<protein>
    <submittedName>
        <fullName evidence="1">Uncharacterized protein</fullName>
    </submittedName>
</protein>